<keyword evidence="9" id="KW-1185">Reference proteome</keyword>
<evidence type="ECO:0000313" key="8">
    <source>
        <dbReference type="EMBL" id="MEQ2520811.1"/>
    </source>
</evidence>
<dbReference type="CDD" id="cd19499">
    <property type="entry name" value="RecA-like_ClpB_Hsp104-like"/>
    <property type="match status" value="1"/>
</dbReference>
<dbReference type="InterPro" id="IPR003959">
    <property type="entry name" value="ATPase_AAA_core"/>
</dbReference>
<evidence type="ECO:0000313" key="9">
    <source>
        <dbReference type="Proteomes" id="UP001477672"/>
    </source>
</evidence>
<comment type="caution">
    <text evidence="8">The sequence shown here is derived from an EMBL/GenBank/DDBJ whole genome shotgun (WGS) entry which is preliminary data.</text>
</comment>
<dbReference type="CDD" id="cd00009">
    <property type="entry name" value="AAA"/>
    <property type="match status" value="1"/>
</dbReference>
<dbReference type="Pfam" id="PF00004">
    <property type="entry name" value="AAA"/>
    <property type="match status" value="1"/>
</dbReference>
<feature type="compositionally biased region" description="Basic and acidic residues" evidence="5">
    <location>
        <begin position="118"/>
        <end position="135"/>
    </location>
</feature>
<feature type="domain" description="Clp ATPase C-terminal" evidence="7">
    <location>
        <begin position="684"/>
        <end position="771"/>
    </location>
</feature>
<dbReference type="SUPFAM" id="SSF52540">
    <property type="entry name" value="P-loop containing nucleoside triphosphate hydrolases"/>
    <property type="match status" value="2"/>
</dbReference>
<dbReference type="Gene3D" id="3.40.50.300">
    <property type="entry name" value="P-loop containing nucleotide triphosphate hydrolases"/>
    <property type="match status" value="2"/>
</dbReference>
<dbReference type="EMBL" id="JBBMFA010000096">
    <property type="protein sequence ID" value="MEQ2520811.1"/>
    <property type="molecule type" value="Genomic_DNA"/>
</dbReference>
<evidence type="ECO:0000256" key="4">
    <source>
        <dbReference type="SAM" id="Coils"/>
    </source>
</evidence>
<evidence type="ECO:0000256" key="5">
    <source>
        <dbReference type="SAM" id="MobiDB-lite"/>
    </source>
</evidence>
<gene>
    <name evidence="8" type="ORF">WMO24_10280</name>
</gene>
<feature type="domain" description="AAA+ ATPase" evidence="6">
    <location>
        <begin position="181"/>
        <end position="326"/>
    </location>
</feature>
<feature type="coiled-coil region" evidence="4">
    <location>
        <begin position="422"/>
        <end position="449"/>
    </location>
</feature>
<keyword evidence="4" id="KW-0175">Coiled coil</keyword>
<dbReference type="InterPro" id="IPR027417">
    <property type="entry name" value="P-loop_NTPase"/>
</dbReference>
<dbReference type="Proteomes" id="UP001477672">
    <property type="component" value="Unassembled WGS sequence"/>
</dbReference>
<dbReference type="InterPro" id="IPR028299">
    <property type="entry name" value="ClpA/B_CS2"/>
</dbReference>
<dbReference type="InterPro" id="IPR041546">
    <property type="entry name" value="ClpA/ClpB_AAA_lid"/>
</dbReference>
<proteinExistence type="predicted"/>
<protein>
    <submittedName>
        <fullName evidence="8">AAA family ATPase</fullName>
    </submittedName>
</protein>
<reference evidence="8 9" key="1">
    <citation type="submission" date="2024-03" db="EMBL/GenBank/DDBJ databases">
        <title>Human intestinal bacterial collection.</title>
        <authorList>
            <person name="Pauvert C."/>
            <person name="Hitch T.C.A."/>
            <person name="Clavel T."/>
        </authorList>
    </citation>
    <scope>NUCLEOTIDE SEQUENCE [LARGE SCALE GENOMIC DNA]</scope>
    <source>
        <strain evidence="8 9">CLA-JM-H11</strain>
    </source>
</reference>
<organism evidence="8 9">
    <name type="scientific">Ruthenibacterium intestinale</name>
    <dbReference type="NCBI Taxonomy" id="3133163"/>
    <lineage>
        <taxon>Bacteria</taxon>
        <taxon>Bacillati</taxon>
        <taxon>Bacillota</taxon>
        <taxon>Clostridia</taxon>
        <taxon>Eubacteriales</taxon>
        <taxon>Oscillospiraceae</taxon>
        <taxon>Ruthenibacterium</taxon>
    </lineage>
</organism>
<dbReference type="Gene3D" id="1.10.8.60">
    <property type="match status" value="2"/>
</dbReference>
<keyword evidence="1" id="KW-0547">Nucleotide-binding</keyword>
<dbReference type="InterPro" id="IPR019489">
    <property type="entry name" value="Clp_ATPase_C"/>
</dbReference>
<feature type="region of interest" description="Disordered" evidence="5">
    <location>
        <begin position="83"/>
        <end position="141"/>
    </location>
</feature>
<evidence type="ECO:0000259" key="7">
    <source>
        <dbReference type="SMART" id="SM01086"/>
    </source>
</evidence>
<name>A0ABV1GG67_9FIRM</name>
<evidence type="ECO:0000256" key="1">
    <source>
        <dbReference type="ARBA" id="ARBA00022741"/>
    </source>
</evidence>
<keyword evidence="3" id="KW-0143">Chaperone</keyword>
<feature type="domain" description="AAA+ ATPase" evidence="6">
    <location>
        <begin position="513"/>
        <end position="685"/>
    </location>
</feature>
<dbReference type="Pfam" id="PF10431">
    <property type="entry name" value="ClpB_D2-small"/>
    <property type="match status" value="1"/>
</dbReference>
<evidence type="ECO:0000256" key="2">
    <source>
        <dbReference type="ARBA" id="ARBA00022840"/>
    </source>
</evidence>
<dbReference type="Pfam" id="PF07724">
    <property type="entry name" value="AAA_2"/>
    <property type="match status" value="1"/>
</dbReference>
<keyword evidence="2" id="KW-0067">ATP-binding</keyword>
<dbReference type="PRINTS" id="PR00300">
    <property type="entry name" value="CLPPROTEASEA"/>
</dbReference>
<dbReference type="PANTHER" id="PTHR11638">
    <property type="entry name" value="ATP-DEPENDENT CLP PROTEASE"/>
    <property type="match status" value="1"/>
</dbReference>
<evidence type="ECO:0000259" key="6">
    <source>
        <dbReference type="SMART" id="SM00382"/>
    </source>
</evidence>
<dbReference type="SMART" id="SM01086">
    <property type="entry name" value="ClpB_D2-small"/>
    <property type="match status" value="1"/>
</dbReference>
<dbReference type="PANTHER" id="PTHR11638:SF175">
    <property type="entry name" value="ATP-DEPENDENT CLP PROTEASE, ATP-BINDING SUBUNIT CLPC"/>
    <property type="match status" value="1"/>
</dbReference>
<accession>A0ABV1GG67</accession>
<dbReference type="InterPro" id="IPR001270">
    <property type="entry name" value="ClpA/B"/>
</dbReference>
<dbReference type="RefSeq" id="WP_349216357.1">
    <property type="nucleotide sequence ID" value="NZ_JBBMFA010000096.1"/>
</dbReference>
<dbReference type="Pfam" id="PF17871">
    <property type="entry name" value="AAA_lid_9"/>
    <property type="match status" value="1"/>
</dbReference>
<sequence length="773" mass="86235">MLCVRCKKRPAIVFVQKMEAGQAKAEGYCLSCARELGIKPVDDLMKQFGISDQDLENMEERFAGMMENGDMDPAAMMQQMMGASPEDMDPSADEESDGDEENFTPGGAGTFPFGIFSNRREKQDDGEGKKDPRAREKGKKRKFLDNYCENLTQKARDGKVDRIIGRDREIYRTIQILSRRQKNNPCLIGEAGVGKTAIAEGIALRIAEGNVPARLKDKEVYLLDMTSLVAGTQFRGQFESRVKGLIGEVKAAGNVILFIDEIHNITGAGDSEGAMNAANILKPALSRGEIQVIGATTFSEYRKYIEKDQALERRFQPVKVEEPSIDDAVAVIAGVKEYYEKHHHVKVPEAIVRTTVVLSERYITDRFLPDKAIDLLDESCACCSLRHPEITEWVEEEKHLAELKNQEQEAEQGKEGPDYEAIARLKYEIQQLEQELPAKREAVEKIEVTMEDVAKVIELWTGIPAAKVKETEYTKLVNLENVLNEKIIGQEEAVHLVASAVKRSRADISARRRPASFIFVGPTGVGKTELVKQLAMQLFDTVDPLIRLDMSEFMEKHTVSRLIGSPPGYVGYDEAGQLTEKVRRKPYSVVLFDEIEKAHPDVMNILLQILDEGKINDAQGRTVNFENTVIAMTSNAGSSDKVGETGFNKTAEEMSKNKAMKALGEFLRPEFLSRVDEIIVFKPLGQTELRRIAALMLEEYRAPLAAKGIGLSWTDEALDALCQKAQGGKFGARDLRRVIRKEVEDGIAEKLISGQLIASVKVDAEEEKIVLRT</sequence>
<dbReference type="SMART" id="SM00382">
    <property type="entry name" value="AAA"/>
    <property type="match status" value="2"/>
</dbReference>
<dbReference type="InterPro" id="IPR003593">
    <property type="entry name" value="AAA+_ATPase"/>
</dbReference>
<feature type="compositionally biased region" description="Acidic residues" evidence="5">
    <location>
        <begin position="86"/>
        <end position="102"/>
    </location>
</feature>
<dbReference type="PROSITE" id="PS00871">
    <property type="entry name" value="CLPAB_2"/>
    <property type="match status" value="1"/>
</dbReference>
<evidence type="ECO:0000256" key="3">
    <source>
        <dbReference type="ARBA" id="ARBA00023186"/>
    </source>
</evidence>
<dbReference type="Gene3D" id="4.10.860.10">
    <property type="entry name" value="UVR domain"/>
    <property type="match status" value="1"/>
</dbReference>
<dbReference type="InterPro" id="IPR050130">
    <property type="entry name" value="ClpA_ClpB"/>
</dbReference>